<sequence>MPAMTLVLLQAWGPGVPGVAAEALPPHEAMGLTPGWAPDALSQPVQGQEGHREECAARSRPPSPAWHRRHANIAALDLPLGSRDQAAVITLLQPQASPSLH</sequence>
<evidence type="ECO:0000313" key="4">
    <source>
        <dbReference type="Proteomes" id="UP000827986"/>
    </source>
</evidence>
<evidence type="ECO:0000313" key="3">
    <source>
        <dbReference type="EMBL" id="KAH1167365.1"/>
    </source>
</evidence>
<feature type="region of interest" description="Disordered" evidence="1">
    <location>
        <begin position="31"/>
        <end position="66"/>
    </location>
</feature>
<feature type="signal peptide" evidence="2">
    <location>
        <begin position="1"/>
        <end position="21"/>
    </location>
</feature>
<feature type="chain" id="PRO_5038364487" evidence="2">
    <location>
        <begin position="22"/>
        <end position="101"/>
    </location>
</feature>
<name>A0A9D3WV24_9SAUR</name>
<gene>
    <name evidence="3" type="ORF">KIL84_002848</name>
</gene>
<keyword evidence="4" id="KW-1185">Reference proteome</keyword>
<protein>
    <submittedName>
        <fullName evidence="3">Uncharacterized protein</fullName>
    </submittedName>
</protein>
<dbReference type="Proteomes" id="UP000827986">
    <property type="component" value="Unassembled WGS sequence"/>
</dbReference>
<dbReference type="AlphaFoldDB" id="A0A9D3WV24"/>
<comment type="caution">
    <text evidence="3">The sequence shown here is derived from an EMBL/GenBank/DDBJ whole genome shotgun (WGS) entry which is preliminary data.</text>
</comment>
<evidence type="ECO:0000256" key="1">
    <source>
        <dbReference type="SAM" id="MobiDB-lite"/>
    </source>
</evidence>
<dbReference type="EMBL" id="JAHDVG010000486">
    <property type="protein sequence ID" value="KAH1167365.1"/>
    <property type="molecule type" value="Genomic_DNA"/>
</dbReference>
<evidence type="ECO:0000256" key="2">
    <source>
        <dbReference type="SAM" id="SignalP"/>
    </source>
</evidence>
<proteinExistence type="predicted"/>
<accession>A0A9D3WV24</accession>
<reference evidence="3" key="1">
    <citation type="submission" date="2021-09" db="EMBL/GenBank/DDBJ databases">
        <title>The genome of Mauremys mutica provides insights into the evolution of semi-aquatic lifestyle.</title>
        <authorList>
            <person name="Gong S."/>
            <person name="Gao Y."/>
        </authorList>
    </citation>
    <scope>NUCLEOTIDE SEQUENCE</scope>
    <source>
        <strain evidence="3">MM-2020</strain>
        <tissue evidence="3">Muscle</tissue>
    </source>
</reference>
<organism evidence="3 4">
    <name type="scientific">Mauremys mutica</name>
    <name type="common">yellowpond turtle</name>
    <dbReference type="NCBI Taxonomy" id="74926"/>
    <lineage>
        <taxon>Eukaryota</taxon>
        <taxon>Metazoa</taxon>
        <taxon>Chordata</taxon>
        <taxon>Craniata</taxon>
        <taxon>Vertebrata</taxon>
        <taxon>Euteleostomi</taxon>
        <taxon>Archelosauria</taxon>
        <taxon>Testudinata</taxon>
        <taxon>Testudines</taxon>
        <taxon>Cryptodira</taxon>
        <taxon>Durocryptodira</taxon>
        <taxon>Testudinoidea</taxon>
        <taxon>Geoemydidae</taxon>
        <taxon>Geoemydinae</taxon>
        <taxon>Mauremys</taxon>
    </lineage>
</organism>
<keyword evidence="2" id="KW-0732">Signal</keyword>